<evidence type="ECO:0000313" key="3">
    <source>
        <dbReference type="Proteomes" id="UP000095256"/>
    </source>
</evidence>
<sequence>MILGVIIVAIMCGLGYRQYYLGTKNVSDVSGLIIPLCYLGFRMTTSLMAKSNFFDDILAGLVISSIYYMVFKFGKKKIS</sequence>
<evidence type="ECO:0000313" key="2">
    <source>
        <dbReference type="EMBL" id="OEH81692.1"/>
    </source>
</evidence>
<reference evidence="2 3" key="1">
    <citation type="submission" date="2016-09" db="EMBL/GenBank/DDBJ databases">
        <authorList>
            <person name="Capua I."/>
            <person name="De Benedictis P."/>
            <person name="Joannis T."/>
            <person name="Lombin L.H."/>
            <person name="Cattoli G."/>
        </authorList>
    </citation>
    <scope>NUCLEOTIDE SEQUENCE [LARGE SCALE GENOMIC DNA]</scope>
    <source>
        <strain evidence="2 3">LMG 25899</strain>
    </source>
</reference>
<dbReference type="RefSeq" id="WP_069699356.1">
    <property type="nucleotide sequence ID" value="NZ_JAGGMA010000044.1"/>
</dbReference>
<gene>
    <name evidence="2" type="ORF">BCR26_15905</name>
</gene>
<keyword evidence="3" id="KW-1185">Reference proteome</keyword>
<keyword evidence="1" id="KW-1133">Transmembrane helix</keyword>
<dbReference type="STRING" id="762845.BCR26_15905"/>
<name>A0A1E5KUZ4_9ENTE</name>
<accession>A0A1E5KUZ4</accession>
<proteinExistence type="predicted"/>
<dbReference type="EMBL" id="MIEK01000038">
    <property type="protein sequence ID" value="OEH81692.1"/>
    <property type="molecule type" value="Genomic_DNA"/>
</dbReference>
<feature type="transmembrane region" description="Helical" evidence="1">
    <location>
        <begin position="53"/>
        <end position="71"/>
    </location>
</feature>
<dbReference type="AlphaFoldDB" id="A0A1E5KUZ4"/>
<dbReference type="Proteomes" id="UP000095256">
    <property type="component" value="Unassembled WGS sequence"/>
</dbReference>
<keyword evidence="1" id="KW-0812">Transmembrane</keyword>
<organism evidence="2 3">
    <name type="scientific">Enterococcus rivorum</name>
    <dbReference type="NCBI Taxonomy" id="762845"/>
    <lineage>
        <taxon>Bacteria</taxon>
        <taxon>Bacillati</taxon>
        <taxon>Bacillota</taxon>
        <taxon>Bacilli</taxon>
        <taxon>Lactobacillales</taxon>
        <taxon>Enterococcaceae</taxon>
        <taxon>Enterococcus</taxon>
    </lineage>
</organism>
<evidence type="ECO:0000256" key="1">
    <source>
        <dbReference type="SAM" id="Phobius"/>
    </source>
</evidence>
<protein>
    <submittedName>
        <fullName evidence="2">Uncharacterized protein</fullName>
    </submittedName>
</protein>
<keyword evidence="1" id="KW-0472">Membrane</keyword>
<comment type="caution">
    <text evidence="2">The sequence shown here is derived from an EMBL/GenBank/DDBJ whole genome shotgun (WGS) entry which is preliminary data.</text>
</comment>